<evidence type="ECO:0000313" key="3">
    <source>
        <dbReference type="Proteomes" id="UP001159363"/>
    </source>
</evidence>
<dbReference type="PROSITE" id="PS51029">
    <property type="entry name" value="MADF"/>
    <property type="match status" value="1"/>
</dbReference>
<organism evidence="2 3">
    <name type="scientific">Dryococelus australis</name>
    <dbReference type="NCBI Taxonomy" id="614101"/>
    <lineage>
        <taxon>Eukaryota</taxon>
        <taxon>Metazoa</taxon>
        <taxon>Ecdysozoa</taxon>
        <taxon>Arthropoda</taxon>
        <taxon>Hexapoda</taxon>
        <taxon>Insecta</taxon>
        <taxon>Pterygota</taxon>
        <taxon>Neoptera</taxon>
        <taxon>Polyneoptera</taxon>
        <taxon>Phasmatodea</taxon>
        <taxon>Verophasmatodea</taxon>
        <taxon>Anareolatae</taxon>
        <taxon>Phasmatidae</taxon>
        <taxon>Eurycanthinae</taxon>
        <taxon>Dryococelus</taxon>
    </lineage>
</organism>
<feature type="domain" description="MADF" evidence="1">
    <location>
        <begin position="7"/>
        <end position="105"/>
    </location>
</feature>
<dbReference type="EMBL" id="JARBHB010000006">
    <property type="protein sequence ID" value="KAJ8881292.1"/>
    <property type="molecule type" value="Genomic_DNA"/>
</dbReference>
<evidence type="ECO:0000259" key="1">
    <source>
        <dbReference type="PROSITE" id="PS51029"/>
    </source>
</evidence>
<dbReference type="PANTHER" id="PTHR12243:SF67">
    <property type="entry name" value="COREPRESSOR OF PANGOLIN, ISOFORM A-RELATED"/>
    <property type="match status" value="1"/>
</dbReference>
<keyword evidence="3" id="KW-1185">Reference proteome</keyword>
<reference evidence="2 3" key="1">
    <citation type="submission" date="2023-02" db="EMBL/GenBank/DDBJ databases">
        <title>LHISI_Scaffold_Assembly.</title>
        <authorList>
            <person name="Stuart O.P."/>
            <person name="Cleave R."/>
            <person name="Magrath M.J.L."/>
            <person name="Mikheyev A.S."/>
        </authorList>
    </citation>
    <scope>NUCLEOTIDE SEQUENCE [LARGE SCALE GENOMIC DNA]</scope>
    <source>
        <strain evidence="2">Daus_M_001</strain>
        <tissue evidence="2">Leg muscle</tissue>
    </source>
</reference>
<accession>A0ABQ9HAE2</accession>
<dbReference type="PANTHER" id="PTHR12243">
    <property type="entry name" value="MADF DOMAIN TRANSCRIPTION FACTOR"/>
    <property type="match status" value="1"/>
</dbReference>
<evidence type="ECO:0000313" key="2">
    <source>
        <dbReference type="EMBL" id="KAJ8881292.1"/>
    </source>
</evidence>
<sequence>MMFDVDKFTEYIHEKPTLWGKSAKEYSDQQCRGKSWIEIGEIICEDWLELELRVRDEKENEMKKKWCQIRYNYQQFLDKGKSGDVAQKMEYVYVEALTFLKSAVQKRKTRGNNADEEENVEDDMVQDDSDEVITLKDAVGGDVASTLPLRKVQQTRHTPHGRSYLTLFKR</sequence>
<proteinExistence type="predicted"/>
<name>A0ABQ9HAE2_9NEOP</name>
<gene>
    <name evidence="2" type="ORF">PR048_017773</name>
</gene>
<dbReference type="InterPro" id="IPR039353">
    <property type="entry name" value="TF_Adf1"/>
</dbReference>
<dbReference type="Proteomes" id="UP001159363">
    <property type="component" value="Chromosome 5"/>
</dbReference>
<protein>
    <recommendedName>
        <fullName evidence="1">MADF domain-containing protein</fullName>
    </recommendedName>
</protein>
<comment type="caution">
    <text evidence="2">The sequence shown here is derived from an EMBL/GenBank/DDBJ whole genome shotgun (WGS) entry which is preliminary data.</text>
</comment>
<dbReference type="Pfam" id="PF10545">
    <property type="entry name" value="MADF_DNA_bdg"/>
    <property type="match status" value="1"/>
</dbReference>
<dbReference type="InterPro" id="IPR006578">
    <property type="entry name" value="MADF-dom"/>
</dbReference>